<name>A0A2S2NLL8_SCHGA</name>
<reference evidence="1" key="1">
    <citation type="submission" date="2018-04" db="EMBL/GenBank/DDBJ databases">
        <title>Transcriptome of Schizaphis graminum biotype I.</title>
        <authorList>
            <person name="Scully E.D."/>
            <person name="Geib S.M."/>
            <person name="Palmer N.A."/>
            <person name="Koch K."/>
            <person name="Bradshaw J."/>
            <person name="Heng-Moss T."/>
            <person name="Sarath G."/>
        </authorList>
    </citation>
    <scope>NUCLEOTIDE SEQUENCE</scope>
</reference>
<evidence type="ECO:0000313" key="1">
    <source>
        <dbReference type="EMBL" id="MBY18079.1"/>
    </source>
</evidence>
<dbReference type="AlphaFoldDB" id="A0A2S2NLL8"/>
<accession>A0A2S2NLL8</accession>
<organism evidence="1">
    <name type="scientific">Schizaphis graminum</name>
    <name type="common">Green bug aphid</name>
    <dbReference type="NCBI Taxonomy" id="13262"/>
    <lineage>
        <taxon>Eukaryota</taxon>
        <taxon>Metazoa</taxon>
        <taxon>Ecdysozoa</taxon>
        <taxon>Arthropoda</taxon>
        <taxon>Hexapoda</taxon>
        <taxon>Insecta</taxon>
        <taxon>Pterygota</taxon>
        <taxon>Neoptera</taxon>
        <taxon>Paraneoptera</taxon>
        <taxon>Hemiptera</taxon>
        <taxon>Sternorrhyncha</taxon>
        <taxon>Aphidomorpha</taxon>
        <taxon>Aphidoidea</taxon>
        <taxon>Aphididae</taxon>
        <taxon>Aphidini</taxon>
        <taxon>Schizaphis</taxon>
    </lineage>
</organism>
<proteinExistence type="predicted"/>
<sequence length="194" mass="23296">MTHTYNNCKIFISNTLDKLIEQNILLRYKRYDHSAYIYNVNVANPKVKSIIYDKELRMRDCIISNFYSLTKEQMQVYAHIYKMNTRMFNLNINCYPNDYYLPKTNKVENTMIYKTKIIEHAMNNLIMVNFNTTSDKIINLYSLKIKELYNTIKYGLEDIIHENRNKSIWHKKTIETKQPPPTIKIINPQLFYGL</sequence>
<dbReference type="EMBL" id="GGMR01005460">
    <property type="protein sequence ID" value="MBY18079.1"/>
    <property type="molecule type" value="Transcribed_RNA"/>
</dbReference>
<protein>
    <submittedName>
        <fullName evidence="1">Uncharacterized protein</fullName>
    </submittedName>
</protein>
<gene>
    <name evidence="1" type="ORF">g.126217</name>
</gene>